<reference evidence="1 2" key="1">
    <citation type="submission" date="2024-09" db="EMBL/GenBank/DDBJ databases">
        <authorList>
            <person name="Salinas-Garcia M.A."/>
            <person name="Prieme A."/>
        </authorList>
    </citation>
    <scope>NUCLEOTIDE SEQUENCE [LARGE SCALE GENOMIC DNA]</scope>
    <source>
        <strain evidence="1 2">DSM 21081</strain>
    </source>
</reference>
<sequence>MTQIADENELFLLDVAHDRAYETEFDFVLCEQCFHAYMRLPGCSNVAHTCRDVGTEGAAGSLNRKPAVHPDAH</sequence>
<comment type="caution">
    <text evidence="1">The sequence shown here is derived from an EMBL/GenBank/DDBJ whole genome shotgun (WGS) entry which is preliminary data.</text>
</comment>
<organism evidence="1 2">
    <name type="scientific">Arthrobacter halodurans</name>
    <dbReference type="NCBI Taxonomy" id="516699"/>
    <lineage>
        <taxon>Bacteria</taxon>
        <taxon>Bacillati</taxon>
        <taxon>Actinomycetota</taxon>
        <taxon>Actinomycetes</taxon>
        <taxon>Micrococcales</taxon>
        <taxon>Micrococcaceae</taxon>
        <taxon>Arthrobacter</taxon>
    </lineage>
</organism>
<evidence type="ECO:0000313" key="1">
    <source>
        <dbReference type="EMBL" id="MFB0833936.1"/>
    </source>
</evidence>
<dbReference type="EMBL" id="JBHDLJ010000003">
    <property type="protein sequence ID" value="MFB0833936.1"/>
    <property type="molecule type" value="Genomic_DNA"/>
</dbReference>
<proteinExistence type="predicted"/>
<accession>A0ABV4ULV1</accession>
<evidence type="ECO:0000313" key="2">
    <source>
        <dbReference type="Proteomes" id="UP001575652"/>
    </source>
</evidence>
<gene>
    <name evidence="1" type="ORF">ACETWP_04980</name>
</gene>
<protein>
    <submittedName>
        <fullName evidence="1">Uncharacterized protein</fullName>
    </submittedName>
</protein>
<name>A0ABV4ULV1_9MICC</name>
<keyword evidence="2" id="KW-1185">Reference proteome</keyword>
<dbReference type="RefSeq" id="WP_373971113.1">
    <property type="nucleotide sequence ID" value="NZ_JBHDLJ010000003.1"/>
</dbReference>
<dbReference type="Proteomes" id="UP001575652">
    <property type="component" value="Unassembled WGS sequence"/>
</dbReference>